<gene>
    <name evidence="7" type="ORF">J2Z34_003494</name>
</gene>
<dbReference type="PIRSF" id="PIRSF005572">
    <property type="entry name" value="NifS"/>
    <property type="match status" value="1"/>
</dbReference>
<comment type="caution">
    <text evidence="7">The sequence shown here is derived from an EMBL/GenBank/DDBJ whole genome shotgun (WGS) entry which is preliminary data.</text>
</comment>
<dbReference type="PANTHER" id="PTHR43586:SF4">
    <property type="entry name" value="ISOPENICILLIN N EPIMERASE"/>
    <property type="match status" value="1"/>
</dbReference>
<feature type="domain" description="Aminotransferase class V" evidence="6">
    <location>
        <begin position="2"/>
        <end position="367"/>
    </location>
</feature>
<dbReference type="PANTHER" id="PTHR43586">
    <property type="entry name" value="CYSTEINE DESULFURASE"/>
    <property type="match status" value="1"/>
</dbReference>
<organism evidence="7 8">
    <name type="scientific">Youngiibacter multivorans</name>
    <dbReference type="NCBI Taxonomy" id="937251"/>
    <lineage>
        <taxon>Bacteria</taxon>
        <taxon>Bacillati</taxon>
        <taxon>Bacillota</taxon>
        <taxon>Clostridia</taxon>
        <taxon>Eubacteriales</taxon>
        <taxon>Clostridiaceae</taxon>
        <taxon>Youngiibacter</taxon>
    </lineage>
</organism>
<dbReference type="EMBL" id="JAGGKC010000055">
    <property type="protein sequence ID" value="MBP1920972.1"/>
    <property type="molecule type" value="Genomic_DNA"/>
</dbReference>
<dbReference type="EC" id="2.8.1.7" evidence="3"/>
<dbReference type="InterPro" id="IPR015421">
    <property type="entry name" value="PyrdxlP-dep_Trfase_major"/>
</dbReference>
<evidence type="ECO:0000313" key="7">
    <source>
        <dbReference type="EMBL" id="MBP1920972.1"/>
    </source>
</evidence>
<dbReference type="Gene3D" id="3.90.1150.10">
    <property type="entry name" value="Aspartate Aminotransferase, domain 1"/>
    <property type="match status" value="1"/>
</dbReference>
<dbReference type="InterPro" id="IPR010969">
    <property type="entry name" value="Cys_dSase-rel_unknwn_funct"/>
</dbReference>
<dbReference type="InterPro" id="IPR015424">
    <property type="entry name" value="PyrdxlP-dep_Trfase"/>
</dbReference>
<keyword evidence="4" id="KW-0663">Pyridoxal phosphate</keyword>
<evidence type="ECO:0000256" key="1">
    <source>
        <dbReference type="ARBA" id="ARBA00001933"/>
    </source>
</evidence>
<keyword evidence="8" id="KW-1185">Reference proteome</keyword>
<comment type="similarity">
    <text evidence="2">Belongs to the class-V pyridoxal-phosphate-dependent aminotransferase family. Csd subfamily.</text>
</comment>
<name>A0ABS4G976_9CLOT</name>
<dbReference type="NCBIfam" id="TIGR01977">
    <property type="entry name" value="am_tr_V_EF2568"/>
    <property type="match status" value="1"/>
</dbReference>
<protein>
    <recommendedName>
        <fullName evidence="3">cysteine desulfurase</fullName>
        <ecNumber evidence="3">2.8.1.7</ecNumber>
    </recommendedName>
</protein>
<evidence type="ECO:0000256" key="2">
    <source>
        <dbReference type="ARBA" id="ARBA00010447"/>
    </source>
</evidence>
<dbReference type="InterPro" id="IPR015422">
    <property type="entry name" value="PyrdxlP-dep_Trfase_small"/>
</dbReference>
<dbReference type="SUPFAM" id="SSF53383">
    <property type="entry name" value="PLP-dependent transferases"/>
    <property type="match status" value="1"/>
</dbReference>
<sequence>MIYLDNAATTYHKPPEVAEAVFQALKGTGSSGRGAHGASLEAGRLVYKARVAVSELFNVKDPSRVIFTSNATESLNIAIQGLLSPGDRCITTAMEHNSVLRPLYHMETKGIILDILPGDSNGRVAIEAFESAIKPDTKAIVIAHGSNVTGNVMDIKAIGDLCRSYGLLFILDAAQTAGLLPIDMEKHGISALCLSGHKSLLGPQGTGALCLAEGVVPEPLVYGGTGMDSFAMGMPGVLPERLEAGTMNVHGLAGLLAACGYIKGFGQDRIFREASELAKAFLDGIKDIAGLVLYGDFNDDLRTPVVSFNIRDIDAGELADELYERFGIAVRAGAHCAPLVHRTFRTEKQGMVRFSFSHFNTMEEIKAAIDALRTIGEEER</sequence>
<comment type="catalytic activity">
    <reaction evidence="5">
        <text>(sulfur carrier)-H + L-cysteine = (sulfur carrier)-SH + L-alanine</text>
        <dbReference type="Rhea" id="RHEA:43892"/>
        <dbReference type="Rhea" id="RHEA-COMP:14737"/>
        <dbReference type="Rhea" id="RHEA-COMP:14739"/>
        <dbReference type="ChEBI" id="CHEBI:29917"/>
        <dbReference type="ChEBI" id="CHEBI:35235"/>
        <dbReference type="ChEBI" id="CHEBI:57972"/>
        <dbReference type="ChEBI" id="CHEBI:64428"/>
        <dbReference type="EC" id="2.8.1.7"/>
    </reaction>
</comment>
<dbReference type="Pfam" id="PF00266">
    <property type="entry name" value="Aminotran_5"/>
    <property type="match status" value="1"/>
</dbReference>
<dbReference type="RefSeq" id="WP_209461120.1">
    <property type="nucleotide sequence ID" value="NZ_JAGGKC010000055.1"/>
</dbReference>
<evidence type="ECO:0000259" key="6">
    <source>
        <dbReference type="Pfam" id="PF00266"/>
    </source>
</evidence>
<evidence type="ECO:0000313" key="8">
    <source>
        <dbReference type="Proteomes" id="UP001519271"/>
    </source>
</evidence>
<evidence type="ECO:0000256" key="4">
    <source>
        <dbReference type="ARBA" id="ARBA00022898"/>
    </source>
</evidence>
<reference evidence="7 8" key="1">
    <citation type="submission" date="2021-03" db="EMBL/GenBank/DDBJ databases">
        <title>Genomic Encyclopedia of Type Strains, Phase IV (KMG-IV): sequencing the most valuable type-strain genomes for metagenomic binning, comparative biology and taxonomic classification.</title>
        <authorList>
            <person name="Goeker M."/>
        </authorList>
    </citation>
    <scope>NUCLEOTIDE SEQUENCE [LARGE SCALE GENOMIC DNA]</scope>
    <source>
        <strain evidence="7 8">DSM 6139</strain>
    </source>
</reference>
<evidence type="ECO:0000256" key="5">
    <source>
        <dbReference type="ARBA" id="ARBA00050776"/>
    </source>
</evidence>
<dbReference type="InterPro" id="IPR016454">
    <property type="entry name" value="Cysteine_dSase"/>
</dbReference>
<proteinExistence type="inferred from homology"/>
<dbReference type="InterPro" id="IPR000192">
    <property type="entry name" value="Aminotrans_V_dom"/>
</dbReference>
<dbReference type="Gene3D" id="3.40.640.10">
    <property type="entry name" value="Type I PLP-dependent aspartate aminotransferase-like (Major domain)"/>
    <property type="match status" value="1"/>
</dbReference>
<accession>A0ABS4G976</accession>
<dbReference type="Proteomes" id="UP001519271">
    <property type="component" value="Unassembled WGS sequence"/>
</dbReference>
<comment type="cofactor">
    <cofactor evidence="1">
        <name>pyridoxal 5'-phosphate</name>
        <dbReference type="ChEBI" id="CHEBI:597326"/>
    </cofactor>
</comment>
<evidence type="ECO:0000256" key="3">
    <source>
        <dbReference type="ARBA" id="ARBA00012239"/>
    </source>
</evidence>